<evidence type="ECO:0000259" key="1">
    <source>
        <dbReference type="Pfam" id="PF13439"/>
    </source>
</evidence>
<dbReference type="PANTHER" id="PTHR12526">
    <property type="entry name" value="GLYCOSYLTRANSFERASE"/>
    <property type="match status" value="1"/>
</dbReference>
<proteinExistence type="predicted"/>
<dbReference type="RefSeq" id="WP_255852632.1">
    <property type="nucleotide sequence ID" value="NZ_CP073347.1"/>
</dbReference>
<organism evidence="2 3">
    <name type="scientific">Marinobacterium rhizophilum</name>
    <dbReference type="NCBI Taxonomy" id="420402"/>
    <lineage>
        <taxon>Bacteria</taxon>
        <taxon>Pseudomonadati</taxon>
        <taxon>Pseudomonadota</taxon>
        <taxon>Gammaproteobacteria</taxon>
        <taxon>Oceanospirillales</taxon>
        <taxon>Oceanospirillaceae</taxon>
        <taxon>Marinobacterium</taxon>
    </lineage>
</organism>
<feature type="domain" description="Glycosyltransferase subfamily 4-like N-terminal" evidence="1">
    <location>
        <begin position="13"/>
        <end position="145"/>
    </location>
</feature>
<keyword evidence="3" id="KW-1185">Reference proteome</keyword>
<dbReference type="Gene3D" id="3.40.50.2000">
    <property type="entry name" value="Glycogen Phosphorylase B"/>
    <property type="match status" value="2"/>
</dbReference>
<dbReference type="Pfam" id="PF13692">
    <property type="entry name" value="Glyco_trans_1_4"/>
    <property type="match status" value="1"/>
</dbReference>
<dbReference type="CDD" id="cd03811">
    <property type="entry name" value="GT4_GT28_WabH-like"/>
    <property type="match status" value="1"/>
</dbReference>
<sequence>MRICEVLGGNEEGGLEKHFVELCNGLSEQHDVIAIAHEKYRSRFAAAVRFEALDLARSRRNPRALWQLVRRINAVAPDVVHCHAHKAAAMVGTIRRWIRCPLVATAHGFKRDNSAFSGFDRVIAVSRGIAEHLATFPVTVVYNGIHWPPVAGMQLVEPSPFQTGQSSQRVQVLTVGRLVPEKGFDILLDAWQGLDADLLIVGEGPQRGALEARLVELGLQDRTRLLGHRDDVPALIAAADLVVISSRRESFSYVMAETLLSRTPLISTRVAGPREFLPSAGLCEGDAAALHHLLTQTLADLPAYARLLEPVWARALEALHFDAMLSHTGQVLQQTVKARKTHGQA</sequence>
<dbReference type="Proteomes" id="UP001058461">
    <property type="component" value="Chromosome"/>
</dbReference>
<gene>
    <name evidence="2" type="ORF">KDW95_14950</name>
</gene>
<name>A0ABY5HFF9_9GAMM</name>
<dbReference type="Pfam" id="PF13439">
    <property type="entry name" value="Glyco_transf_4"/>
    <property type="match status" value="1"/>
</dbReference>
<evidence type="ECO:0000313" key="2">
    <source>
        <dbReference type="EMBL" id="UTW10586.1"/>
    </source>
</evidence>
<dbReference type="SUPFAM" id="SSF53756">
    <property type="entry name" value="UDP-Glycosyltransferase/glycogen phosphorylase"/>
    <property type="match status" value="1"/>
</dbReference>
<protein>
    <submittedName>
        <fullName evidence="2">Glycosyltransferase</fullName>
    </submittedName>
</protein>
<dbReference type="InterPro" id="IPR028098">
    <property type="entry name" value="Glyco_trans_4-like_N"/>
</dbReference>
<reference evidence="2" key="1">
    <citation type="submission" date="2021-04" db="EMBL/GenBank/DDBJ databases">
        <title>Oceanospirillales bacteria with DddD are important DMSP degraders in coastal seawater.</title>
        <authorList>
            <person name="Liu J."/>
        </authorList>
    </citation>
    <scope>NUCLEOTIDE SEQUENCE</scope>
    <source>
        <strain evidence="2">D13-1</strain>
    </source>
</reference>
<accession>A0ABY5HFF9</accession>
<evidence type="ECO:0000313" key="3">
    <source>
        <dbReference type="Proteomes" id="UP001058461"/>
    </source>
</evidence>
<dbReference type="EMBL" id="CP073347">
    <property type="protein sequence ID" value="UTW10586.1"/>
    <property type="molecule type" value="Genomic_DNA"/>
</dbReference>